<accession>A0ACC3SCQ1</accession>
<protein>
    <submittedName>
        <fullName evidence="1">Uncharacterized protein</fullName>
    </submittedName>
</protein>
<name>A0ACC3SCQ1_9PEZI</name>
<comment type="caution">
    <text evidence="1">The sequence shown here is derived from an EMBL/GenBank/DDBJ whole genome shotgun (WGS) entry which is preliminary data.</text>
</comment>
<dbReference type="Proteomes" id="UP001320706">
    <property type="component" value="Unassembled WGS sequence"/>
</dbReference>
<gene>
    <name evidence="1" type="ORF">M8818_004374</name>
</gene>
<reference evidence="1" key="1">
    <citation type="submission" date="2024-02" db="EMBL/GenBank/DDBJ databases">
        <title>Metagenome Assembled Genome of Zalaria obscura JY119.</title>
        <authorList>
            <person name="Vighnesh L."/>
            <person name="Jagadeeshwari U."/>
            <person name="Venkata Ramana C."/>
            <person name="Sasikala C."/>
        </authorList>
    </citation>
    <scope>NUCLEOTIDE SEQUENCE</scope>
    <source>
        <strain evidence="1">JY119</strain>
    </source>
</reference>
<dbReference type="EMBL" id="JAMKPW020000022">
    <property type="protein sequence ID" value="KAK8206541.1"/>
    <property type="molecule type" value="Genomic_DNA"/>
</dbReference>
<evidence type="ECO:0000313" key="1">
    <source>
        <dbReference type="EMBL" id="KAK8206541.1"/>
    </source>
</evidence>
<evidence type="ECO:0000313" key="2">
    <source>
        <dbReference type="Proteomes" id="UP001320706"/>
    </source>
</evidence>
<proteinExistence type="predicted"/>
<sequence length="352" mass="38482">MADYSDRESISKLAEIDPEFQEWLSNNALPPRDWSKSALDAMRVQRGTEEKQRAEQSASRGLKEYTQNITMRDGYESEIRIHKPKSPPDSGSPLVVLLFGGGFIMGSNMQLSPYAHALAETYGATVVNLSYRLAPEHKFPAGPNDVWDSLIWLAENASSIGADPSAGFILGGASAGGNLTAVTAQRYVSEKHSPPLTGLWFSIPAVLVEDNVPAKYRDLWFSREQNSEAPILDNDAINHMLGFYEPDLKSSLYSPFNATDPHLGLPPSYFQVAGLDPLRDDGLIYEKVLKEHGVKTKLDVYTGVPHGHFAFLPFLKASQKSNVDSIVGIGWLLGKTANPEEIAKALTPPAAA</sequence>
<organism evidence="1 2">
    <name type="scientific">Zalaria obscura</name>
    <dbReference type="NCBI Taxonomy" id="2024903"/>
    <lineage>
        <taxon>Eukaryota</taxon>
        <taxon>Fungi</taxon>
        <taxon>Dikarya</taxon>
        <taxon>Ascomycota</taxon>
        <taxon>Pezizomycotina</taxon>
        <taxon>Dothideomycetes</taxon>
        <taxon>Dothideomycetidae</taxon>
        <taxon>Dothideales</taxon>
        <taxon>Zalariaceae</taxon>
        <taxon>Zalaria</taxon>
    </lineage>
</organism>
<keyword evidence="2" id="KW-1185">Reference proteome</keyword>